<name>A0ACB9RGX4_9MYRT</name>
<evidence type="ECO:0000313" key="1">
    <source>
        <dbReference type="EMBL" id="KAI4376698.1"/>
    </source>
</evidence>
<accession>A0ACB9RGX4</accession>
<organism evidence="1 2">
    <name type="scientific">Melastoma candidum</name>
    <dbReference type="NCBI Taxonomy" id="119954"/>
    <lineage>
        <taxon>Eukaryota</taxon>
        <taxon>Viridiplantae</taxon>
        <taxon>Streptophyta</taxon>
        <taxon>Embryophyta</taxon>
        <taxon>Tracheophyta</taxon>
        <taxon>Spermatophyta</taxon>
        <taxon>Magnoliopsida</taxon>
        <taxon>eudicotyledons</taxon>
        <taxon>Gunneridae</taxon>
        <taxon>Pentapetalae</taxon>
        <taxon>rosids</taxon>
        <taxon>malvids</taxon>
        <taxon>Myrtales</taxon>
        <taxon>Melastomataceae</taxon>
        <taxon>Melastomatoideae</taxon>
        <taxon>Melastomateae</taxon>
        <taxon>Melastoma</taxon>
    </lineage>
</organism>
<protein>
    <submittedName>
        <fullName evidence="1">Uncharacterized protein</fullName>
    </submittedName>
</protein>
<keyword evidence="2" id="KW-1185">Reference proteome</keyword>
<evidence type="ECO:0000313" key="2">
    <source>
        <dbReference type="Proteomes" id="UP001057402"/>
    </source>
</evidence>
<sequence length="396" mass="43470">MGWRYRGGLILISAVVILWVTSAEVTQGVLEDYNQPFVVTYVATSMMLAYLPISFLKDCLFGFLKSRYFGRNCEGSDDVDEPSDDHKSSALQDRHDQPGKGIESDGVNSLEEGKCIRIEPENIEVANGKTNHESMLQIFKVASTVGPIWFVSQYSMSAALARTSVASATIWFSTSGLFTLLIGAALRQDSINLVKVASVLLSVGGVALTAVGKTSAKEPSSQTNTNLDYSLLGNLLALVSAASDGLFGVLLRKFFVEGGEKIDMQKLLGCMGFLSLSSLWWLVWPLMALGLEPKFAFPKSARVGEVAFANCIFQSFVSEYIWALVIVWTTPLVASLGESLTIPVAMVEDMLIHGRSFSPLYIFGSVLVFCGFILANSSEWFCRQYAFMQKLWRNRA</sequence>
<proteinExistence type="predicted"/>
<dbReference type="Proteomes" id="UP001057402">
    <property type="component" value="Chromosome 4"/>
</dbReference>
<dbReference type="EMBL" id="CM042883">
    <property type="protein sequence ID" value="KAI4376698.1"/>
    <property type="molecule type" value="Genomic_DNA"/>
</dbReference>
<comment type="caution">
    <text evidence="1">The sequence shown here is derived from an EMBL/GenBank/DDBJ whole genome shotgun (WGS) entry which is preliminary data.</text>
</comment>
<reference evidence="2" key="1">
    <citation type="journal article" date="2023" name="Front. Plant Sci.">
        <title>Chromosomal-level genome assembly of Melastoma candidum provides insights into trichome evolution.</title>
        <authorList>
            <person name="Zhong Y."/>
            <person name="Wu W."/>
            <person name="Sun C."/>
            <person name="Zou P."/>
            <person name="Liu Y."/>
            <person name="Dai S."/>
            <person name="Zhou R."/>
        </authorList>
    </citation>
    <scope>NUCLEOTIDE SEQUENCE [LARGE SCALE GENOMIC DNA]</scope>
</reference>
<gene>
    <name evidence="1" type="ORF">MLD38_014432</name>
</gene>